<feature type="domain" description="Nephrocystin 3-like N-terminal" evidence="2">
    <location>
        <begin position="192"/>
        <end position="358"/>
    </location>
</feature>
<dbReference type="Pfam" id="PF24883">
    <property type="entry name" value="NPHP3_N"/>
    <property type="match status" value="1"/>
</dbReference>
<dbReference type="PANTHER" id="PTHR10039">
    <property type="entry name" value="AMELOGENIN"/>
    <property type="match status" value="1"/>
</dbReference>
<dbReference type="InterPro" id="IPR036537">
    <property type="entry name" value="Adaptor_Cbl_N_dom_sf"/>
</dbReference>
<gene>
    <name evidence="3" type="ORF">R3P38DRAFT_3449524</name>
</gene>
<evidence type="ECO:0000313" key="3">
    <source>
        <dbReference type="EMBL" id="KAK7042824.1"/>
    </source>
</evidence>
<protein>
    <recommendedName>
        <fullName evidence="2">Nephrocystin 3-like N-terminal domain-containing protein</fullName>
    </recommendedName>
</protein>
<keyword evidence="1" id="KW-0677">Repeat</keyword>
<dbReference type="Gene3D" id="1.20.930.20">
    <property type="entry name" value="Adaptor protein Cbl, N-terminal domain"/>
    <property type="match status" value="1"/>
</dbReference>
<dbReference type="SUPFAM" id="SSF52540">
    <property type="entry name" value="P-loop containing nucleoside triphosphate hydrolases"/>
    <property type="match status" value="1"/>
</dbReference>
<dbReference type="InterPro" id="IPR056884">
    <property type="entry name" value="NPHP3-like_N"/>
</dbReference>
<dbReference type="GO" id="GO:0007166">
    <property type="term" value="P:cell surface receptor signaling pathway"/>
    <property type="evidence" value="ECO:0007669"/>
    <property type="project" value="InterPro"/>
</dbReference>
<dbReference type="InterPro" id="IPR027417">
    <property type="entry name" value="P-loop_NTPase"/>
</dbReference>
<organism evidence="3 4">
    <name type="scientific">Favolaschia claudopus</name>
    <dbReference type="NCBI Taxonomy" id="2862362"/>
    <lineage>
        <taxon>Eukaryota</taxon>
        <taxon>Fungi</taxon>
        <taxon>Dikarya</taxon>
        <taxon>Basidiomycota</taxon>
        <taxon>Agaricomycotina</taxon>
        <taxon>Agaricomycetes</taxon>
        <taxon>Agaricomycetidae</taxon>
        <taxon>Agaricales</taxon>
        <taxon>Marasmiineae</taxon>
        <taxon>Mycenaceae</taxon>
        <taxon>Favolaschia</taxon>
    </lineage>
</organism>
<dbReference type="CDD" id="cd21037">
    <property type="entry name" value="MLKL_NTD"/>
    <property type="match status" value="1"/>
</dbReference>
<comment type="caution">
    <text evidence="3">The sequence shown here is derived from an EMBL/GenBank/DDBJ whole genome shotgun (WGS) entry which is preliminary data.</text>
</comment>
<name>A0AAW0CT00_9AGAR</name>
<keyword evidence="4" id="KW-1185">Reference proteome</keyword>
<dbReference type="AlphaFoldDB" id="A0AAW0CT00"/>
<dbReference type="Gene3D" id="3.40.50.300">
    <property type="entry name" value="P-loop containing nucleotide triphosphate hydrolases"/>
    <property type="match status" value="1"/>
</dbReference>
<accession>A0AAW0CT00</accession>
<dbReference type="InterPro" id="IPR059179">
    <property type="entry name" value="MLKL-like_MCAfunc"/>
</dbReference>
<reference evidence="3 4" key="1">
    <citation type="journal article" date="2024" name="J Genomics">
        <title>Draft genome sequencing and assembly of Favolaschia claudopus CIRM-BRFM 2984 isolated from oak limbs.</title>
        <authorList>
            <person name="Navarro D."/>
            <person name="Drula E."/>
            <person name="Chaduli D."/>
            <person name="Cazenave R."/>
            <person name="Ahrendt S."/>
            <person name="Wang J."/>
            <person name="Lipzen A."/>
            <person name="Daum C."/>
            <person name="Barry K."/>
            <person name="Grigoriev I.V."/>
            <person name="Favel A."/>
            <person name="Rosso M.N."/>
            <person name="Martin F."/>
        </authorList>
    </citation>
    <scope>NUCLEOTIDE SEQUENCE [LARGE SCALE GENOMIC DNA]</scope>
    <source>
        <strain evidence="3 4">CIRM-BRFM 2984</strain>
    </source>
</reference>
<sequence length="892" mass="100780">MAKMCKFFRGRDETNTGPLPKILSDIQDGFALLIDRADGLVDGPAKIPLSLLNTALKLANTISDNKKDFQDLAESIQGHLAIVNKELDQTSESPESKERLRRFSQKLEKKLVPIVALSNRGIFRRLLKADADAKTITEAFRKIDNDLRDFQVEAALQKLSEASSNEASYDWGNNYDRPSCHPKTREEYLSKLEAWSQEKSCDHPRIFWMYGPAGTGKSAIVQSFCEQLQGRSRLGASFFFKRGHLSRGDVMKVFPTLAYHLARALPELELAITTSVRKDPAIFSQSLAIQLQKLIIGPCQAVALKPPDNDQGKSLSLVIAIDGLDECEGEKPQESLLRALGNAYNDWKSHLTILIASRPEAHLQSVFKEPCLALARRLEIRGSEDDVRTYLVDQFQHIQTTHKSLPMAPMVWPGDEIVEWLVQQSSGHFIYASTIVKFIDDHNWNPKRRLNLILGTTENPISSLNTEPPPGPFVALDQLYQKILADVPNQECLLTILSVIAAKLLLSALQMGELLKLDLVDIQPTLRGLHSLINVPAVVGDEVDTNRSITVHHASFLDFLNDPARSGQFHFNGTARQSLALHILKVYSEPSEIGLQPANGHVWQQLKLHFITTANLLPDMIEPLHRINFDLAIGESNFSQVAQWIKQQEQNGPGDLTQQWEDYASMDRFQDIVEATIRDPKLEEETDDMPEVMETISPTVVQIIQICTLLTYGGGWSLTMARWVLEYSWGEMWSIIAPISSCKRIDIQNLCSETSSPLRIQELNPGQVLQKLAARCIELLCMQLQRQKKGWKAAIFWCSWSYIVRACFPTLELLETVQKLVTAENLEIMQSYQNDRPWRTNHIHNLVVWLEAHPDAPLHLVERVKAFDDTENEQKYGDGWNEWKKRTGLGGI</sequence>
<dbReference type="Proteomes" id="UP001362999">
    <property type="component" value="Unassembled WGS sequence"/>
</dbReference>
<proteinExistence type="predicted"/>
<evidence type="ECO:0000256" key="1">
    <source>
        <dbReference type="ARBA" id="ARBA00022737"/>
    </source>
</evidence>
<evidence type="ECO:0000313" key="4">
    <source>
        <dbReference type="Proteomes" id="UP001362999"/>
    </source>
</evidence>
<dbReference type="PANTHER" id="PTHR10039:SF17">
    <property type="entry name" value="FUNGAL STAND N-TERMINAL GOODBYE DOMAIN-CONTAINING PROTEIN-RELATED"/>
    <property type="match status" value="1"/>
</dbReference>
<evidence type="ECO:0000259" key="2">
    <source>
        <dbReference type="Pfam" id="PF24883"/>
    </source>
</evidence>
<dbReference type="EMBL" id="JAWWNJ010000013">
    <property type="protein sequence ID" value="KAK7042824.1"/>
    <property type="molecule type" value="Genomic_DNA"/>
</dbReference>